<keyword evidence="3" id="KW-0732">Signal</keyword>
<evidence type="ECO:0000313" key="4">
    <source>
        <dbReference type="EMBL" id="PPR02778.1"/>
    </source>
</evidence>
<feature type="signal peptide" evidence="3">
    <location>
        <begin position="1"/>
        <end position="19"/>
    </location>
</feature>
<dbReference type="InParanoid" id="A0A409YIG3"/>
<feature type="transmembrane region" description="Helical" evidence="2">
    <location>
        <begin position="35"/>
        <end position="60"/>
    </location>
</feature>
<gene>
    <name evidence="4" type="ORF">CVT26_009430</name>
</gene>
<dbReference type="Proteomes" id="UP000284706">
    <property type="component" value="Unassembled WGS sequence"/>
</dbReference>
<dbReference type="EMBL" id="NHYE01000820">
    <property type="protein sequence ID" value="PPR02778.1"/>
    <property type="molecule type" value="Genomic_DNA"/>
</dbReference>
<feature type="region of interest" description="Disordered" evidence="1">
    <location>
        <begin position="137"/>
        <end position="158"/>
    </location>
</feature>
<evidence type="ECO:0000256" key="2">
    <source>
        <dbReference type="SAM" id="Phobius"/>
    </source>
</evidence>
<dbReference type="AlphaFoldDB" id="A0A409YIG3"/>
<accession>A0A409YIG3</accession>
<keyword evidence="5" id="KW-1185">Reference proteome</keyword>
<evidence type="ECO:0000313" key="5">
    <source>
        <dbReference type="Proteomes" id="UP000284706"/>
    </source>
</evidence>
<sequence length="158" mass="16818">MAVLFPILFFITGFANTEASVLLYRDANRDDGARLSPMVVALVIVGLALAGSCLMAFCLYSKYNPTTPSTPLYTLPTSASRLRGAIRIQSRLDRRGGRPVQGASPFSSLSLPSRAPEEGARIVSIRGVPVDHTRKTRMTAPAMGSPPPARSSAALNTV</sequence>
<protein>
    <submittedName>
        <fullName evidence="4">Uncharacterized protein</fullName>
    </submittedName>
</protein>
<name>A0A409YIG3_9AGAR</name>
<comment type="caution">
    <text evidence="4">The sequence shown here is derived from an EMBL/GenBank/DDBJ whole genome shotgun (WGS) entry which is preliminary data.</text>
</comment>
<reference evidence="4 5" key="1">
    <citation type="journal article" date="2018" name="Evol. Lett.">
        <title>Horizontal gene cluster transfer increased hallucinogenic mushroom diversity.</title>
        <authorList>
            <person name="Reynolds H.T."/>
            <person name="Vijayakumar V."/>
            <person name="Gluck-Thaler E."/>
            <person name="Korotkin H.B."/>
            <person name="Matheny P.B."/>
            <person name="Slot J.C."/>
        </authorList>
    </citation>
    <scope>NUCLEOTIDE SEQUENCE [LARGE SCALE GENOMIC DNA]</scope>
    <source>
        <strain evidence="4 5">SRW20</strain>
    </source>
</reference>
<keyword evidence="2" id="KW-1133">Transmembrane helix</keyword>
<evidence type="ECO:0000256" key="3">
    <source>
        <dbReference type="SAM" id="SignalP"/>
    </source>
</evidence>
<feature type="region of interest" description="Disordered" evidence="1">
    <location>
        <begin position="93"/>
        <end position="114"/>
    </location>
</feature>
<evidence type="ECO:0000256" key="1">
    <source>
        <dbReference type="SAM" id="MobiDB-lite"/>
    </source>
</evidence>
<keyword evidence="2" id="KW-0812">Transmembrane</keyword>
<feature type="chain" id="PRO_5019277430" evidence="3">
    <location>
        <begin position="20"/>
        <end position="158"/>
    </location>
</feature>
<organism evidence="4 5">
    <name type="scientific">Gymnopilus dilepis</name>
    <dbReference type="NCBI Taxonomy" id="231916"/>
    <lineage>
        <taxon>Eukaryota</taxon>
        <taxon>Fungi</taxon>
        <taxon>Dikarya</taxon>
        <taxon>Basidiomycota</taxon>
        <taxon>Agaricomycotina</taxon>
        <taxon>Agaricomycetes</taxon>
        <taxon>Agaricomycetidae</taxon>
        <taxon>Agaricales</taxon>
        <taxon>Agaricineae</taxon>
        <taxon>Hymenogastraceae</taxon>
        <taxon>Gymnopilus</taxon>
    </lineage>
</organism>
<proteinExistence type="predicted"/>
<keyword evidence="2" id="KW-0472">Membrane</keyword>